<reference evidence="7 8" key="1">
    <citation type="journal article" date="2016" name="Nat. Commun.">
        <title>Thousands of microbial genomes shed light on interconnected biogeochemical processes in an aquifer system.</title>
        <authorList>
            <person name="Anantharaman K."/>
            <person name="Brown C.T."/>
            <person name="Hug L.A."/>
            <person name="Sharon I."/>
            <person name="Castelle C.J."/>
            <person name="Probst A.J."/>
            <person name="Thomas B.C."/>
            <person name="Singh A."/>
            <person name="Wilkins M.J."/>
            <person name="Karaoz U."/>
            <person name="Brodie E.L."/>
            <person name="Williams K.H."/>
            <person name="Hubbard S.S."/>
            <person name="Banfield J.F."/>
        </authorList>
    </citation>
    <scope>NUCLEOTIDE SEQUENCE [LARGE SCALE GENOMIC DNA]</scope>
</reference>
<evidence type="ECO:0000256" key="1">
    <source>
        <dbReference type="ARBA" id="ARBA00010939"/>
    </source>
</evidence>
<dbReference type="InterPro" id="IPR006196">
    <property type="entry name" value="RNA-binding_domain_S1_IF1"/>
</dbReference>
<evidence type="ECO:0000256" key="5">
    <source>
        <dbReference type="NCBIfam" id="TIGR00008"/>
    </source>
</evidence>
<dbReference type="Gene3D" id="2.40.50.140">
    <property type="entry name" value="Nucleic acid-binding proteins"/>
    <property type="match status" value="1"/>
</dbReference>
<dbReference type="Pfam" id="PF01176">
    <property type="entry name" value="eIF-1a"/>
    <property type="match status" value="1"/>
</dbReference>
<dbReference type="CDD" id="cd04451">
    <property type="entry name" value="S1_IF1"/>
    <property type="match status" value="1"/>
</dbReference>
<accession>A0A1F5FHS1</accession>
<dbReference type="InterPro" id="IPR012340">
    <property type="entry name" value="NA-bd_OB-fold"/>
</dbReference>
<evidence type="ECO:0000256" key="3">
    <source>
        <dbReference type="ARBA" id="ARBA00022917"/>
    </source>
</evidence>
<dbReference type="InterPro" id="IPR004368">
    <property type="entry name" value="TIF_IF1"/>
</dbReference>
<evidence type="ECO:0000256" key="2">
    <source>
        <dbReference type="ARBA" id="ARBA00022540"/>
    </source>
</evidence>
<dbReference type="PANTHER" id="PTHR33370">
    <property type="entry name" value="TRANSLATION INITIATION FACTOR IF-1, CHLOROPLASTIC"/>
    <property type="match status" value="1"/>
</dbReference>
<gene>
    <name evidence="4" type="primary">infA</name>
    <name evidence="7" type="ORF">A2368_00950</name>
</gene>
<keyword evidence="4" id="KW-0963">Cytoplasm</keyword>
<dbReference type="EMBL" id="MFAM01000026">
    <property type="protein sequence ID" value="OGD79117.1"/>
    <property type="molecule type" value="Genomic_DNA"/>
</dbReference>
<evidence type="ECO:0000259" key="6">
    <source>
        <dbReference type="PROSITE" id="PS50832"/>
    </source>
</evidence>
<dbReference type="HAMAP" id="MF_00075">
    <property type="entry name" value="IF_1"/>
    <property type="match status" value="1"/>
</dbReference>
<keyword evidence="4" id="KW-0694">RNA-binding</keyword>
<comment type="caution">
    <text evidence="7">The sequence shown here is derived from an EMBL/GenBank/DDBJ whole genome shotgun (WGS) entry which is preliminary data.</text>
</comment>
<name>A0A1F5FHS1_9BACT</name>
<organism evidence="7 8">
    <name type="scientific">Candidatus Collierbacteria bacterium RIFOXYB1_FULL_49_13</name>
    <dbReference type="NCBI Taxonomy" id="1817728"/>
    <lineage>
        <taxon>Bacteria</taxon>
        <taxon>Candidatus Collieribacteriota</taxon>
    </lineage>
</organism>
<dbReference type="FunFam" id="2.40.50.140:FF:000002">
    <property type="entry name" value="Translation initiation factor IF-1"/>
    <property type="match status" value="1"/>
</dbReference>
<sequence>MAQAEITKVKGTITESLPNAQFRVDTEDGRQVLAHLSGKMRLYKIRVMPGDKVVVEMNSYDDKRGRITYREK</sequence>
<dbReference type="GO" id="GO:0003743">
    <property type="term" value="F:translation initiation factor activity"/>
    <property type="evidence" value="ECO:0007669"/>
    <property type="project" value="UniProtKB-UniRule"/>
</dbReference>
<comment type="subunit">
    <text evidence="4">Component of the 30S ribosomal translation pre-initiation complex which assembles on the 30S ribosome in the order IF-2 and IF-3, IF-1 and N-formylmethionyl-tRNA(fMet); mRNA recruitment can occur at any time during PIC assembly.</text>
</comment>
<keyword evidence="2 4" id="KW-0396">Initiation factor</keyword>
<proteinExistence type="inferred from homology"/>
<evidence type="ECO:0000313" key="8">
    <source>
        <dbReference type="Proteomes" id="UP000176682"/>
    </source>
</evidence>
<dbReference type="PANTHER" id="PTHR33370:SF1">
    <property type="entry name" value="TRANSLATION INITIATION FACTOR IF-1, CHLOROPLASTIC"/>
    <property type="match status" value="1"/>
</dbReference>
<keyword evidence="4" id="KW-0699">rRNA-binding</keyword>
<dbReference type="GO" id="GO:0043022">
    <property type="term" value="F:ribosome binding"/>
    <property type="evidence" value="ECO:0007669"/>
    <property type="project" value="UniProtKB-UniRule"/>
</dbReference>
<dbReference type="GO" id="GO:0019843">
    <property type="term" value="F:rRNA binding"/>
    <property type="evidence" value="ECO:0007669"/>
    <property type="project" value="UniProtKB-UniRule"/>
</dbReference>
<dbReference type="AlphaFoldDB" id="A0A1F5FHS1"/>
<comment type="similarity">
    <text evidence="1 4">Belongs to the IF-1 family.</text>
</comment>
<evidence type="ECO:0000313" key="7">
    <source>
        <dbReference type="EMBL" id="OGD79117.1"/>
    </source>
</evidence>
<feature type="domain" description="S1-like" evidence="6">
    <location>
        <begin position="1"/>
        <end position="72"/>
    </location>
</feature>
<dbReference type="SUPFAM" id="SSF50249">
    <property type="entry name" value="Nucleic acid-binding proteins"/>
    <property type="match status" value="1"/>
</dbReference>
<comment type="subcellular location">
    <subcellularLocation>
        <location evidence="4">Cytoplasm</location>
    </subcellularLocation>
</comment>
<dbReference type="PROSITE" id="PS50832">
    <property type="entry name" value="S1_IF1_TYPE"/>
    <property type="match status" value="1"/>
</dbReference>
<protein>
    <recommendedName>
        <fullName evidence="4 5">Translation initiation factor IF-1</fullName>
    </recommendedName>
</protein>
<comment type="function">
    <text evidence="4">One of the essential components for the initiation of protein synthesis. Stabilizes the binding of IF-2 and IF-3 on the 30S subunit to which N-formylmethionyl-tRNA(fMet) subsequently binds. Helps modulate mRNA selection, yielding the 30S pre-initiation complex (PIC). Upon addition of the 50S ribosomal subunit IF-1, IF-2 and IF-3 are released leaving the mature 70S translation initiation complex.</text>
</comment>
<evidence type="ECO:0000256" key="4">
    <source>
        <dbReference type="HAMAP-Rule" id="MF_00075"/>
    </source>
</evidence>
<dbReference type="GO" id="GO:0005829">
    <property type="term" value="C:cytosol"/>
    <property type="evidence" value="ECO:0007669"/>
    <property type="project" value="TreeGrafter"/>
</dbReference>
<dbReference type="NCBIfam" id="TIGR00008">
    <property type="entry name" value="infA"/>
    <property type="match status" value="1"/>
</dbReference>
<keyword evidence="3 4" id="KW-0648">Protein biosynthesis</keyword>
<dbReference type="Proteomes" id="UP000176682">
    <property type="component" value="Unassembled WGS sequence"/>
</dbReference>